<evidence type="ECO:0000256" key="1">
    <source>
        <dbReference type="SAM" id="Phobius"/>
    </source>
</evidence>
<feature type="transmembrane region" description="Helical" evidence="1">
    <location>
        <begin position="316"/>
        <end position="339"/>
    </location>
</feature>
<evidence type="ECO:0000313" key="3">
    <source>
        <dbReference type="Proteomes" id="UP000176893"/>
    </source>
</evidence>
<name>A0A1F8ECU6_9BACT</name>
<organism evidence="2 3">
    <name type="scientific">Candidatus Yanofskybacteria bacterium RIFCSPHIGHO2_01_FULL_41_26</name>
    <dbReference type="NCBI Taxonomy" id="1802661"/>
    <lineage>
        <taxon>Bacteria</taxon>
        <taxon>Candidatus Yanofskyibacteriota</taxon>
    </lineage>
</organism>
<dbReference type="Proteomes" id="UP000176893">
    <property type="component" value="Unassembled WGS sequence"/>
</dbReference>
<evidence type="ECO:0000313" key="2">
    <source>
        <dbReference type="EMBL" id="OGM98642.1"/>
    </source>
</evidence>
<dbReference type="EMBL" id="MGJB01000011">
    <property type="protein sequence ID" value="OGM98642.1"/>
    <property type="molecule type" value="Genomic_DNA"/>
</dbReference>
<proteinExistence type="predicted"/>
<comment type="caution">
    <text evidence="2">The sequence shown here is derived from an EMBL/GenBank/DDBJ whole genome shotgun (WGS) entry which is preliminary data.</text>
</comment>
<keyword evidence="1" id="KW-1133">Transmembrane helix</keyword>
<sequence>MEKIFLKPTQTEILIKGSPKEGHFDIFSYDYHADESKRSLGNLYVVGNIQRSFDTHKDSSSKDNTEESDVAYATNLVASLAKREYYSNPDLSPKEAFSATLRKINDVVDEFFINKDAKINIGIFALTGENINISKLGKFKILLARDNKTIDILNNIDLFTKEKVEEKEFSHIVSGRIAHGDKVLAFCPSRLAAIKEKAIKENFLKLNAKQFLEKIGEIKGEKVDFTYAALYINLDKVKEPAVIPKAAKVIPSPITVSEIDEKKPPKEGDKQSEYIIPEPELPRIIRSEFALGKKNNPFITVLGKIKMFLPKRQNKVVFFTSLGILILIGAWTAKTFFFVSPEQKQTSSAINEAQNNIKLAKTKINQNDFLSARKLLLGSIASINLAVSSKKTDDAKSEIVKLLDNLDQAVESSPILTETLPKSVSDKAALLASEKTRTGATGLDIYEDNLYFIGADGISKISDISNKPKDAVQWLKSEALLPESLLIAVDGKVYVLNKSGLLATYYKGKKENETNTLVFPDDSSLLATTKNSQYLYLINKNMGRIYLLSKANGTLFKTLKVSSQEAFTNAYLDQDEAVYLVGKDGKIWKVMPYSI</sequence>
<reference evidence="2 3" key="1">
    <citation type="journal article" date="2016" name="Nat. Commun.">
        <title>Thousands of microbial genomes shed light on interconnected biogeochemical processes in an aquifer system.</title>
        <authorList>
            <person name="Anantharaman K."/>
            <person name="Brown C.T."/>
            <person name="Hug L.A."/>
            <person name="Sharon I."/>
            <person name="Castelle C.J."/>
            <person name="Probst A.J."/>
            <person name="Thomas B.C."/>
            <person name="Singh A."/>
            <person name="Wilkins M.J."/>
            <person name="Karaoz U."/>
            <person name="Brodie E.L."/>
            <person name="Williams K.H."/>
            <person name="Hubbard S.S."/>
            <person name="Banfield J.F."/>
        </authorList>
    </citation>
    <scope>NUCLEOTIDE SEQUENCE [LARGE SCALE GENOMIC DNA]</scope>
</reference>
<keyword evidence="1" id="KW-0472">Membrane</keyword>
<accession>A0A1F8ECU6</accession>
<gene>
    <name evidence="2" type="ORF">A2649_00555</name>
</gene>
<keyword evidence="1" id="KW-0812">Transmembrane</keyword>
<protein>
    <recommendedName>
        <fullName evidence="4">PPM-type phosphatase domain-containing protein</fullName>
    </recommendedName>
</protein>
<dbReference type="AlphaFoldDB" id="A0A1F8ECU6"/>
<evidence type="ECO:0008006" key="4">
    <source>
        <dbReference type="Google" id="ProtNLM"/>
    </source>
</evidence>